<dbReference type="RefSeq" id="WP_066047002.1">
    <property type="nucleotide sequence ID" value="NZ_CP014223.1"/>
</dbReference>
<dbReference type="PANTHER" id="PTHR34982">
    <property type="entry name" value="YOP PROTEINS TRANSLOCATION PROTEIN L"/>
    <property type="match status" value="1"/>
</dbReference>
<keyword evidence="11" id="KW-1185">Reference proteome</keyword>
<evidence type="ECO:0000313" key="11">
    <source>
        <dbReference type="Proteomes" id="UP000068026"/>
    </source>
</evidence>
<evidence type="ECO:0000313" key="10">
    <source>
        <dbReference type="EMBL" id="SHE27358.1"/>
    </source>
</evidence>
<keyword evidence="3" id="KW-0813">Transport</keyword>
<sequence>MILLHNEKSTINSFQFDQFGNDSKEVDSSNKAGSDIVLPSFEKELIEHTIEDNEIKEAEIENHDKSEESSILLKELEKREAQLLEKEKRIIEEANQQVEEMIKQAQLEAERIKENVFEQASQEGYQDGYQKAYQEHKEKMDEETAVFLLQLRDLIQAFEEEKTQLISQNIDELKELAISIAEKVIQISLKTSGEIIKKMIITATNKMKLKEWAKIYISKNDSALIVESNADLLDAISHLSEHIKIVVMEDSAPGTCIIELPDQIIDASASTQIENIRAIMKSAGRLGGNDIV</sequence>
<dbReference type="AlphaFoldDB" id="A0A0X8VBD5"/>
<feature type="coiled-coil region" evidence="7">
    <location>
        <begin position="66"/>
        <end position="122"/>
    </location>
</feature>
<evidence type="ECO:0000256" key="6">
    <source>
        <dbReference type="ARBA" id="ARBA00023225"/>
    </source>
</evidence>
<keyword evidence="10" id="KW-0966">Cell projection</keyword>
<keyword evidence="6" id="KW-1006">Bacterial flagellum protein export</keyword>
<dbReference type="InterPro" id="IPR018035">
    <property type="entry name" value="Flagellar_FliH/T3SS_HrpE"/>
</dbReference>
<proteinExistence type="inferred from homology"/>
<dbReference type="Pfam" id="PF02108">
    <property type="entry name" value="FliH"/>
    <property type="match status" value="1"/>
</dbReference>
<comment type="function">
    <text evidence="1">Needed for flagellar regrowth and assembly.</text>
</comment>
<evidence type="ECO:0000313" key="12">
    <source>
        <dbReference type="Proteomes" id="UP000184204"/>
    </source>
</evidence>
<gene>
    <name evidence="9" type="ORF">CPRO_02930</name>
    <name evidence="10" type="ORF">SAMN02745151_00058</name>
</gene>
<dbReference type="EMBL" id="CP014223">
    <property type="protein sequence ID" value="AMJ39916.1"/>
    <property type="molecule type" value="Genomic_DNA"/>
</dbReference>
<dbReference type="PANTHER" id="PTHR34982:SF1">
    <property type="entry name" value="FLAGELLAR ASSEMBLY PROTEIN FLIH"/>
    <property type="match status" value="1"/>
</dbReference>
<evidence type="ECO:0000256" key="5">
    <source>
        <dbReference type="ARBA" id="ARBA00022927"/>
    </source>
</evidence>
<dbReference type="GO" id="GO:0015031">
    <property type="term" value="P:protein transport"/>
    <property type="evidence" value="ECO:0007669"/>
    <property type="project" value="UniProtKB-KW"/>
</dbReference>
<organism evidence="10 12">
    <name type="scientific">Anaerotignum propionicum DSM 1682</name>
    <dbReference type="NCBI Taxonomy" id="991789"/>
    <lineage>
        <taxon>Bacteria</taxon>
        <taxon>Bacillati</taxon>
        <taxon>Bacillota</taxon>
        <taxon>Clostridia</taxon>
        <taxon>Lachnospirales</taxon>
        <taxon>Anaerotignaceae</taxon>
        <taxon>Anaerotignum</taxon>
    </lineage>
</organism>
<reference evidence="9 11" key="1">
    <citation type="journal article" date="2016" name="Genome Announc.">
        <title>Complete Genome Sequence of the Amino Acid-Fermenting Clostridium propionicum X2 (DSM 1682).</title>
        <authorList>
            <person name="Poehlein A."/>
            <person name="Schlien K."/>
            <person name="Chowdhury N.P."/>
            <person name="Gottschalk G."/>
            <person name="Buckel W."/>
            <person name="Daniel R."/>
        </authorList>
    </citation>
    <scope>NUCLEOTIDE SEQUENCE [LARGE SCALE GENOMIC DNA]</scope>
    <source>
        <strain evidence="9 11">X2</strain>
    </source>
</reference>
<keyword evidence="4" id="KW-1005">Bacterial flagellum biogenesis</keyword>
<accession>A0A0X8VBD5</accession>
<evidence type="ECO:0000259" key="8">
    <source>
        <dbReference type="Pfam" id="PF02108"/>
    </source>
</evidence>
<dbReference type="GO" id="GO:0044781">
    <property type="term" value="P:bacterial-type flagellum organization"/>
    <property type="evidence" value="ECO:0007669"/>
    <property type="project" value="UniProtKB-KW"/>
</dbReference>
<reference evidence="10" key="3">
    <citation type="submission" date="2016-11" db="EMBL/GenBank/DDBJ databases">
        <authorList>
            <person name="Varghese N."/>
            <person name="Submissions S."/>
        </authorList>
    </citation>
    <scope>NUCLEOTIDE SEQUENCE</scope>
    <source>
        <strain evidence="10">DSM 1682</strain>
    </source>
</reference>
<dbReference type="OrthoDB" id="2064291at2"/>
<keyword evidence="5" id="KW-0653">Protein transport</keyword>
<keyword evidence="10" id="KW-0969">Cilium</keyword>
<evidence type="ECO:0000313" key="9">
    <source>
        <dbReference type="EMBL" id="AMJ39916.1"/>
    </source>
</evidence>
<evidence type="ECO:0000256" key="7">
    <source>
        <dbReference type="SAM" id="Coils"/>
    </source>
</evidence>
<dbReference type="Proteomes" id="UP000184204">
    <property type="component" value="Unassembled WGS sequence"/>
</dbReference>
<comment type="similarity">
    <text evidence="2">Belongs to the FliH family.</text>
</comment>
<dbReference type="Proteomes" id="UP000068026">
    <property type="component" value="Chromosome"/>
</dbReference>
<evidence type="ECO:0000256" key="4">
    <source>
        <dbReference type="ARBA" id="ARBA00022795"/>
    </source>
</evidence>
<feature type="domain" description="Flagellar assembly protein FliH/Type III secretion system HrpE" evidence="8">
    <location>
        <begin position="150"/>
        <end position="275"/>
    </location>
</feature>
<dbReference type="GO" id="GO:0005829">
    <property type="term" value="C:cytosol"/>
    <property type="evidence" value="ECO:0007669"/>
    <property type="project" value="TreeGrafter"/>
</dbReference>
<dbReference type="EMBL" id="FQUA01000001">
    <property type="protein sequence ID" value="SHE27358.1"/>
    <property type="molecule type" value="Genomic_DNA"/>
</dbReference>
<reference evidence="12" key="4">
    <citation type="submission" date="2016-11" db="EMBL/GenBank/DDBJ databases">
        <authorList>
            <person name="Jaros S."/>
            <person name="Januszkiewicz K."/>
            <person name="Wedrychowicz H."/>
        </authorList>
    </citation>
    <scope>NUCLEOTIDE SEQUENCE [LARGE SCALE GENOMIC DNA]</scope>
    <source>
        <strain evidence="12">DSM 1682</strain>
    </source>
</reference>
<dbReference type="KEGG" id="cpro:CPRO_02930"/>
<protein>
    <submittedName>
        <fullName evidence="10">Flagellar assembly protein FliH</fullName>
    </submittedName>
    <submittedName>
        <fullName evidence="9">Flagellar assembly protein H</fullName>
    </submittedName>
</protein>
<evidence type="ECO:0000256" key="1">
    <source>
        <dbReference type="ARBA" id="ARBA00003041"/>
    </source>
</evidence>
<keyword evidence="7" id="KW-0175">Coiled coil</keyword>
<keyword evidence="10" id="KW-0282">Flagellum</keyword>
<evidence type="ECO:0000256" key="2">
    <source>
        <dbReference type="ARBA" id="ARBA00006602"/>
    </source>
</evidence>
<evidence type="ECO:0000256" key="3">
    <source>
        <dbReference type="ARBA" id="ARBA00022448"/>
    </source>
</evidence>
<name>A0A0X8VBD5_ANAPI</name>
<dbReference type="InterPro" id="IPR051472">
    <property type="entry name" value="T3SS_Stator/FliH"/>
</dbReference>
<reference evidence="11" key="2">
    <citation type="submission" date="2016-01" db="EMBL/GenBank/DDBJ databases">
        <authorList>
            <person name="Poehlein A."/>
            <person name="Schlien K."/>
            <person name="Gottschalk G."/>
            <person name="Buckel W."/>
            <person name="Daniel R."/>
        </authorList>
    </citation>
    <scope>NUCLEOTIDE SEQUENCE [LARGE SCALE GENOMIC DNA]</scope>
    <source>
        <strain evidence="11">X2</strain>
    </source>
</reference>